<feature type="transmembrane region" description="Helical" evidence="7">
    <location>
        <begin position="115"/>
        <end position="135"/>
    </location>
</feature>
<keyword evidence="3 6" id="KW-0812">Transmembrane</keyword>
<dbReference type="GO" id="GO:0010043">
    <property type="term" value="P:response to zinc ion"/>
    <property type="evidence" value="ECO:0007669"/>
    <property type="project" value="TreeGrafter"/>
</dbReference>
<comment type="subcellular location">
    <subcellularLocation>
        <location evidence="6">Cell membrane</location>
        <topology evidence="6">Multi-pass membrane protein</topology>
    </subcellularLocation>
    <subcellularLocation>
        <location evidence="1">Membrane</location>
        <topology evidence="1">Multi-pass membrane protein</topology>
    </subcellularLocation>
</comment>
<dbReference type="InterPro" id="IPR037294">
    <property type="entry name" value="ABC_BtuC-like"/>
</dbReference>
<feature type="transmembrane region" description="Helical" evidence="7">
    <location>
        <begin position="49"/>
        <end position="67"/>
    </location>
</feature>
<keyword evidence="6" id="KW-0813">Transport</keyword>
<feature type="transmembrane region" description="Helical" evidence="7">
    <location>
        <begin position="249"/>
        <end position="271"/>
    </location>
</feature>
<comment type="similarity">
    <text evidence="2 6">Belongs to the ABC-3 integral membrane protein family.</text>
</comment>
<dbReference type="Proteomes" id="UP000182192">
    <property type="component" value="Unassembled WGS sequence"/>
</dbReference>
<accession>A0A1I1R2R9</accession>
<sequence>MNDIIQTLQYYMGFPFVRNAIIVGLLIALCSSLLGVTLVLKRFSFIGDGLSHVAFGAMSVSTVISVVLKQASRGESAFAKFLEDTNGMVIILPVTLLAAILLLRTGQNTKIKGDAAIAMISVGSLALGYMLVNMYSASANVSGDVCSTLFGSTSILTLKDSEVKLCAVLAAVVITVFIIFYNRIFSVTFDENFAKASGVKSDGYNLLIAVITAMIIVLAMNLVGSLLISALIIFPALSAMRLFKSFKSVVICSAVISVLCAGIGMIASILYSTPVGSTIVTADIAVFLIFSIIAAVTKRN</sequence>
<dbReference type="PANTHER" id="PTHR30477">
    <property type="entry name" value="ABC-TRANSPORTER METAL-BINDING PROTEIN"/>
    <property type="match status" value="1"/>
</dbReference>
<dbReference type="SUPFAM" id="SSF81345">
    <property type="entry name" value="ABC transporter involved in vitamin B12 uptake, BtuC"/>
    <property type="match status" value="1"/>
</dbReference>
<dbReference type="GO" id="GO:0055085">
    <property type="term" value="P:transmembrane transport"/>
    <property type="evidence" value="ECO:0007669"/>
    <property type="project" value="InterPro"/>
</dbReference>
<reference evidence="8 9" key="1">
    <citation type="submission" date="2016-10" db="EMBL/GenBank/DDBJ databases">
        <authorList>
            <person name="de Groot N.N."/>
        </authorList>
    </citation>
    <scope>NUCLEOTIDE SEQUENCE [LARGE SCALE GENOMIC DNA]</scope>
    <source>
        <strain evidence="8 9">AR67</strain>
    </source>
</reference>
<name>A0A1I1R2R9_RUMAL</name>
<organism evidence="8 9">
    <name type="scientific">Ruminococcus albus</name>
    <dbReference type="NCBI Taxonomy" id="1264"/>
    <lineage>
        <taxon>Bacteria</taxon>
        <taxon>Bacillati</taxon>
        <taxon>Bacillota</taxon>
        <taxon>Clostridia</taxon>
        <taxon>Eubacteriales</taxon>
        <taxon>Oscillospiraceae</taxon>
        <taxon>Ruminococcus</taxon>
    </lineage>
</organism>
<feature type="transmembrane region" description="Helical" evidence="7">
    <location>
        <begin position="165"/>
        <end position="184"/>
    </location>
</feature>
<evidence type="ECO:0000256" key="6">
    <source>
        <dbReference type="RuleBase" id="RU003943"/>
    </source>
</evidence>
<dbReference type="InterPro" id="IPR001626">
    <property type="entry name" value="ABC_TroCD"/>
</dbReference>
<dbReference type="EMBL" id="FOKQ01000058">
    <property type="protein sequence ID" value="SFD28605.1"/>
    <property type="molecule type" value="Genomic_DNA"/>
</dbReference>
<feature type="transmembrane region" description="Helical" evidence="7">
    <location>
        <begin position="204"/>
        <end position="237"/>
    </location>
</feature>
<dbReference type="AlphaFoldDB" id="A0A1I1R2R9"/>
<feature type="transmembrane region" description="Helical" evidence="7">
    <location>
        <begin position="277"/>
        <end position="296"/>
    </location>
</feature>
<evidence type="ECO:0000313" key="9">
    <source>
        <dbReference type="Proteomes" id="UP000182192"/>
    </source>
</evidence>
<evidence type="ECO:0000256" key="4">
    <source>
        <dbReference type="ARBA" id="ARBA00022989"/>
    </source>
</evidence>
<proteinExistence type="inferred from homology"/>
<dbReference type="GO" id="GO:0043190">
    <property type="term" value="C:ATP-binding cassette (ABC) transporter complex"/>
    <property type="evidence" value="ECO:0007669"/>
    <property type="project" value="InterPro"/>
</dbReference>
<keyword evidence="5 7" id="KW-0472">Membrane</keyword>
<dbReference type="Gene3D" id="1.10.3470.10">
    <property type="entry name" value="ABC transporter involved in vitamin B12 uptake, BtuC"/>
    <property type="match status" value="1"/>
</dbReference>
<dbReference type="Pfam" id="PF00950">
    <property type="entry name" value="ABC-3"/>
    <property type="match status" value="1"/>
</dbReference>
<keyword evidence="4 7" id="KW-1133">Transmembrane helix</keyword>
<dbReference type="RefSeq" id="WP_177219635.1">
    <property type="nucleotide sequence ID" value="NZ_FOKQ01000058.1"/>
</dbReference>
<evidence type="ECO:0000256" key="3">
    <source>
        <dbReference type="ARBA" id="ARBA00022692"/>
    </source>
</evidence>
<protein>
    <submittedName>
        <fullName evidence="8">Zinc transport system permease protein</fullName>
    </submittedName>
</protein>
<evidence type="ECO:0000256" key="5">
    <source>
        <dbReference type="ARBA" id="ARBA00023136"/>
    </source>
</evidence>
<evidence type="ECO:0000256" key="1">
    <source>
        <dbReference type="ARBA" id="ARBA00004141"/>
    </source>
</evidence>
<dbReference type="PANTHER" id="PTHR30477:SF0">
    <property type="entry name" value="METAL TRANSPORT SYSTEM MEMBRANE PROTEIN TM_0125-RELATED"/>
    <property type="match status" value="1"/>
</dbReference>
<evidence type="ECO:0000256" key="7">
    <source>
        <dbReference type="SAM" id="Phobius"/>
    </source>
</evidence>
<evidence type="ECO:0000313" key="8">
    <source>
        <dbReference type="EMBL" id="SFD28605.1"/>
    </source>
</evidence>
<gene>
    <name evidence="8" type="ORF">SAMN02910406_03579</name>
</gene>
<feature type="transmembrane region" description="Helical" evidence="7">
    <location>
        <begin position="87"/>
        <end position="103"/>
    </location>
</feature>
<evidence type="ECO:0000256" key="2">
    <source>
        <dbReference type="ARBA" id="ARBA00008034"/>
    </source>
</evidence>
<feature type="transmembrane region" description="Helical" evidence="7">
    <location>
        <begin position="20"/>
        <end position="40"/>
    </location>
</feature>